<geneLocation type="mitochondrion" evidence="1"/>
<dbReference type="AlphaFoldDB" id="A0A6B9XSR1"/>
<reference evidence="1" key="1">
    <citation type="submission" date="2019-03" db="EMBL/GenBank/DDBJ databases">
        <title>Largest Complete Mitochondrial Genome of a Gymnosperm, Sitka Spruce (Picea sitchensis), Indicates Complex Physical Structure.</title>
        <authorList>
            <person name="Jackman S.D."/>
            <person name="Coombe L."/>
            <person name="Warren R."/>
            <person name="Kirk H."/>
            <person name="Trinh E."/>
            <person name="McLeod T."/>
            <person name="Pleasance S."/>
            <person name="Pandoh P."/>
            <person name="Zhao Y."/>
            <person name="Coope R."/>
            <person name="Bousquet J."/>
            <person name="Bohlmann J.C."/>
            <person name="Jones S.J.M."/>
            <person name="Birol I."/>
        </authorList>
    </citation>
    <scope>NUCLEOTIDE SEQUENCE</scope>
    <source>
        <strain evidence="1">Q903</strain>
    </source>
</reference>
<evidence type="ECO:0000313" key="1">
    <source>
        <dbReference type="EMBL" id="QHR91749.1"/>
    </source>
</evidence>
<accession>A0A6B9XSR1</accession>
<organism evidence="1">
    <name type="scientific">Picea sitchensis</name>
    <name type="common">Sitka spruce</name>
    <name type="synonym">Pinus sitchensis</name>
    <dbReference type="NCBI Taxonomy" id="3332"/>
    <lineage>
        <taxon>Eukaryota</taxon>
        <taxon>Viridiplantae</taxon>
        <taxon>Streptophyta</taxon>
        <taxon>Embryophyta</taxon>
        <taxon>Tracheophyta</taxon>
        <taxon>Spermatophyta</taxon>
        <taxon>Pinopsida</taxon>
        <taxon>Pinidae</taxon>
        <taxon>Conifers I</taxon>
        <taxon>Pinales</taxon>
        <taxon>Pinaceae</taxon>
        <taxon>Picea</taxon>
    </lineage>
</organism>
<protein>
    <submittedName>
        <fullName evidence="1">Uncharacterized protein</fullName>
    </submittedName>
</protein>
<proteinExistence type="predicted"/>
<gene>
    <name evidence="1" type="primary">orf05817</name>
    <name evidence="1" type="ORF">Q903MT_gene5785</name>
</gene>
<dbReference type="EMBL" id="MK697702">
    <property type="protein sequence ID" value="QHR91749.1"/>
    <property type="molecule type" value="Genomic_DNA"/>
</dbReference>
<keyword evidence="1" id="KW-0496">Mitochondrion</keyword>
<name>A0A6B9XSR1_PICSI</name>
<sequence>MCSYTSQCVLSNQSSMSKLKVRSFNPVWGNRKGNTHYQTMYFSSMLCAMTGQLCVRPPEGIMVKLKAPLHHPPRTHASAKTYPHVLKH</sequence>